<dbReference type="Proteomes" id="UP000193922">
    <property type="component" value="Unassembled WGS sequence"/>
</dbReference>
<evidence type="ECO:0000313" key="3">
    <source>
        <dbReference type="Proteomes" id="UP000193922"/>
    </source>
</evidence>
<dbReference type="RefSeq" id="XP_040744227.1">
    <property type="nucleotide sequence ID" value="XM_040883391.1"/>
</dbReference>
<gene>
    <name evidence="2" type="ORF">DL89DRAFT_137040</name>
</gene>
<organism evidence="2 3">
    <name type="scientific">Linderina pennispora</name>
    <dbReference type="NCBI Taxonomy" id="61395"/>
    <lineage>
        <taxon>Eukaryota</taxon>
        <taxon>Fungi</taxon>
        <taxon>Fungi incertae sedis</taxon>
        <taxon>Zoopagomycota</taxon>
        <taxon>Kickxellomycotina</taxon>
        <taxon>Kickxellomycetes</taxon>
        <taxon>Kickxellales</taxon>
        <taxon>Kickxellaceae</taxon>
        <taxon>Linderina</taxon>
    </lineage>
</organism>
<evidence type="ECO:0000256" key="1">
    <source>
        <dbReference type="SAM" id="MobiDB-lite"/>
    </source>
</evidence>
<keyword evidence="3" id="KW-1185">Reference proteome</keyword>
<feature type="region of interest" description="Disordered" evidence="1">
    <location>
        <begin position="224"/>
        <end position="314"/>
    </location>
</feature>
<name>A0A1Y1WBF3_9FUNG</name>
<accession>A0A1Y1WBF3</accession>
<dbReference type="AlphaFoldDB" id="A0A1Y1WBF3"/>
<dbReference type="EMBL" id="MCFD01000005">
    <property type="protein sequence ID" value="ORX70648.1"/>
    <property type="molecule type" value="Genomic_DNA"/>
</dbReference>
<protein>
    <submittedName>
        <fullName evidence="2">Uncharacterized protein</fullName>
    </submittedName>
</protein>
<dbReference type="GeneID" id="63800039"/>
<comment type="caution">
    <text evidence="2">The sequence shown here is derived from an EMBL/GenBank/DDBJ whole genome shotgun (WGS) entry which is preliminary data.</text>
</comment>
<reference evidence="2 3" key="1">
    <citation type="submission" date="2016-07" db="EMBL/GenBank/DDBJ databases">
        <title>Pervasive Adenine N6-methylation of Active Genes in Fungi.</title>
        <authorList>
            <consortium name="DOE Joint Genome Institute"/>
            <person name="Mondo S.J."/>
            <person name="Dannebaum R.O."/>
            <person name="Kuo R.C."/>
            <person name="Labutti K."/>
            <person name="Haridas S."/>
            <person name="Kuo A."/>
            <person name="Salamov A."/>
            <person name="Ahrendt S.R."/>
            <person name="Lipzen A."/>
            <person name="Sullivan W."/>
            <person name="Andreopoulos W.B."/>
            <person name="Clum A."/>
            <person name="Lindquist E."/>
            <person name="Daum C."/>
            <person name="Ramamoorthy G.K."/>
            <person name="Gryganskyi A."/>
            <person name="Culley D."/>
            <person name="Magnuson J.K."/>
            <person name="James T.Y."/>
            <person name="O'Malley M.A."/>
            <person name="Stajich J.E."/>
            <person name="Spatafora J.W."/>
            <person name="Visel A."/>
            <person name="Grigoriev I.V."/>
        </authorList>
    </citation>
    <scope>NUCLEOTIDE SEQUENCE [LARGE SCALE GENOMIC DNA]</scope>
    <source>
        <strain evidence="2 3">ATCC 12442</strain>
    </source>
</reference>
<proteinExistence type="predicted"/>
<feature type="compositionally biased region" description="Low complexity" evidence="1">
    <location>
        <begin position="304"/>
        <end position="314"/>
    </location>
</feature>
<sequence length="314" mass="34080">MNQRRKLVLLHVAISQVPARCPRIQSALGLHGVNIHNFPVRLQLTAQRLHLELQLAALSATLKALLLQVQYLVLQAVHVLDALAQIGVAAVAAQDRVQVVVRRSVVVLEPVDLELALLCNDRPLALNLCQIPPHDLDLIGMGLHVHLALLKHLVHVLDLRLVRCALQLILCAHIVHLVVNRLQARLKLSLLLNLLQNLLPQRIAVSWRRASLCSRQCSLATLDAGAQQPRPPDRQHALQTTRGPNLPTAAGPAIRHAPPPGPSPAALALPWTADSCRPQSRRSCPALPYTSAPSSRSRGESAAHAHPAAAPCCQ</sequence>
<evidence type="ECO:0000313" key="2">
    <source>
        <dbReference type="EMBL" id="ORX70648.1"/>
    </source>
</evidence>